<protein>
    <recommendedName>
        <fullName evidence="4">Zinc-ribbon domain-containing protein</fullName>
    </recommendedName>
</protein>
<feature type="transmembrane region" description="Helical" evidence="1">
    <location>
        <begin position="50"/>
        <end position="69"/>
    </location>
</feature>
<reference evidence="2" key="2">
    <citation type="submission" date="2021-04" db="EMBL/GenBank/DDBJ databases">
        <authorList>
            <person name="Gilroy R."/>
        </authorList>
    </citation>
    <scope>NUCLEOTIDE SEQUENCE</scope>
    <source>
        <strain evidence="2">ChiBcec18-1249</strain>
    </source>
</reference>
<dbReference type="Proteomes" id="UP000823824">
    <property type="component" value="Unassembled WGS sequence"/>
</dbReference>
<dbReference type="InterPro" id="IPR011050">
    <property type="entry name" value="Pectin_lyase_fold/virulence"/>
</dbReference>
<dbReference type="InterPro" id="IPR038587">
    <property type="entry name" value="Ribosomal_eL40_sf"/>
</dbReference>
<keyword evidence="1" id="KW-0812">Transmembrane</keyword>
<proteinExistence type="predicted"/>
<keyword evidence="1" id="KW-0472">Membrane</keyword>
<evidence type="ECO:0000313" key="3">
    <source>
        <dbReference type="Proteomes" id="UP000823824"/>
    </source>
</evidence>
<reference evidence="2" key="1">
    <citation type="journal article" date="2021" name="PeerJ">
        <title>Extensive microbial diversity within the chicken gut microbiome revealed by metagenomics and culture.</title>
        <authorList>
            <person name="Gilroy R."/>
            <person name="Ravi A."/>
            <person name="Getino M."/>
            <person name="Pursley I."/>
            <person name="Horton D.L."/>
            <person name="Alikhan N.F."/>
            <person name="Baker D."/>
            <person name="Gharbi K."/>
            <person name="Hall N."/>
            <person name="Watson M."/>
            <person name="Adriaenssens E.M."/>
            <person name="Foster-Nyarko E."/>
            <person name="Jarju S."/>
            <person name="Secka A."/>
            <person name="Antonio M."/>
            <person name="Oren A."/>
            <person name="Chaudhuri R.R."/>
            <person name="La Ragione R."/>
            <person name="Hildebrand F."/>
            <person name="Pallen M.J."/>
        </authorList>
    </citation>
    <scope>NUCLEOTIDE SEQUENCE</scope>
    <source>
        <strain evidence="2">ChiBcec18-1249</strain>
    </source>
</reference>
<gene>
    <name evidence="2" type="ORF">H9787_10215</name>
</gene>
<dbReference type="SUPFAM" id="SSF51126">
    <property type="entry name" value="Pectin lyase-like"/>
    <property type="match status" value="1"/>
</dbReference>
<name>A0A9D2LJV4_9FIRM</name>
<evidence type="ECO:0008006" key="4">
    <source>
        <dbReference type="Google" id="ProtNLM"/>
    </source>
</evidence>
<dbReference type="AlphaFoldDB" id="A0A9D2LJV4"/>
<dbReference type="Gene3D" id="4.10.1060.50">
    <property type="match status" value="1"/>
</dbReference>
<evidence type="ECO:0000313" key="2">
    <source>
        <dbReference type="EMBL" id="HJB14068.1"/>
    </source>
</evidence>
<keyword evidence="1" id="KW-1133">Transmembrane helix</keyword>
<evidence type="ECO:0000256" key="1">
    <source>
        <dbReference type="SAM" id="Phobius"/>
    </source>
</evidence>
<accession>A0A9D2LJV4</accession>
<organism evidence="2 3">
    <name type="scientific">Candidatus Oscillibacter excrementigallinarum</name>
    <dbReference type="NCBI Taxonomy" id="2838716"/>
    <lineage>
        <taxon>Bacteria</taxon>
        <taxon>Bacillati</taxon>
        <taxon>Bacillota</taxon>
        <taxon>Clostridia</taxon>
        <taxon>Eubacteriales</taxon>
        <taxon>Oscillospiraceae</taxon>
        <taxon>Oscillibacter</taxon>
    </lineage>
</organism>
<dbReference type="EMBL" id="DWZJ01000092">
    <property type="protein sequence ID" value="HJB14068.1"/>
    <property type="molecule type" value="Genomic_DNA"/>
</dbReference>
<sequence length="429" mass="46869">MAEQTQQTCPYCGASLPAEASFCPRCARSVNQRQKVSPPSIRWRKALRRAFPALLLILILGAAGTGWYLSTLPQVYDDGGTGEVTYTDEDGTYQILLGWRDTPYEPAPVITQTAEKDGEYTFPVCLFIHHKDTGVNAGEIFLQKVASVTAEFDTPDDPAAYISYGDPAYDDYVPDAALTSFTHFLGRENSARGTWTISMKNGDVIYLHQTLNVELLETVDIYPEDAPMDTIEDLQVLVDSLGDRVGESDVVNIHLPAVTYAGTLSITERPVNLYGSTEEEGRTVFTGTVQVNPKGISHIVYLYDIDFVGDGDGVGISTARRTWPIGCRFTGWRTAILCHGTGPAGGGICLSDCQFTENQIAVHYNSNGTGFFNSIWPNCAFLNNETGLLFEGESTEDALDLSGCRFEGNGTDIDNRNGQPLDISQAVFQ</sequence>
<comment type="caution">
    <text evidence="2">The sequence shown here is derived from an EMBL/GenBank/DDBJ whole genome shotgun (WGS) entry which is preliminary data.</text>
</comment>